<dbReference type="InterPro" id="IPR008949">
    <property type="entry name" value="Isoprenoid_synthase_dom_sf"/>
</dbReference>
<comment type="similarity">
    <text evidence="1 2">Belongs to the terpene synthase family.</text>
</comment>
<comment type="cofactor">
    <cofactor evidence="2">
        <name>Mg(2+)</name>
        <dbReference type="ChEBI" id="CHEBI:18420"/>
    </cofactor>
</comment>
<comment type="caution">
    <text evidence="3">The sequence shown here is derived from an EMBL/GenBank/DDBJ whole genome shotgun (WGS) entry which is preliminary data.</text>
</comment>
<dbReference type="EMBL" id="CAXLJM020000008">
    <property type="protein sequence ID" value="CAL8075614.1"/>
    <property type="molecule type" value="Genomic_DNA"/>
</dbReference>
<proteinExistence type="inferred from homology"/>
<evidence type="ECO:0000313" key="3">
    <source>
        <dbReference type="EMBL" id="CAL8075614.1"/>
    </source>
</evidence>
<keyword evidence="4" id="KW-1185">Reference proteome</keyword>
<sequence>MNKFGQVYIRRKIGNSYDNLELIPSARFSNLDHKWYDSDGEIHSEFDQHHGRDISLFFKTTQYDKNGDLVNFQGGMRVPCKLGEIGNQDFEGVDEAGQEDLKILRRFNLIPEDLSEQKTSRLLEITAFLAAIHTGSKLKDIKMHRICNIALFIFDDDMEKLAGSKFNSFREFLNSTNTIMDKNSGVETVNHRKEMVPELLLNHLNLFQFFEKELSNAEGNTNRGKSVRETLMAAVEAICVEVCLEWNEERSALLDSTQKDIRTIATGGSFTLEMIIFEAKINVKAEIRNTALFKLFLRQMAYYIGLTNDLISYRKEVEADRAGCNMVFVLHHNKSIPLQKAMQQILDKANRLSALLVETGEMLTNLYKNDNDLQLYVGKAKNLAYACIQWSTHTDRYHKGWVSNTIAFWKQRCAQMRCSRNAIRNQSSTSTWQTYD</sequence>
<organism evidence="3 4">
    <name type="scientific">Orchesella dallaii</name>
    <dbReference type="NCBI Taxonomy" id="48710"/>
    <lineage>
        <taxon>Eukaryota</taxon>
        <taxon>Metazoa</taxon>
        <taxon>Ecdysozoa</taxon>
        <taxon>Arthropoda</taxon>
        <taxon>Hexapoda</taxon>
        <taxon>Collembola</taxon>
        <taxon>Entomobryomorpha</taxon>
        <taxon>Entomobryoidea</taxon>
        <taxon>Orchesellidae</taxon>
        <taxon>Orchesellinae</taxon>
        <taxon>Orchesella</taxon>
    </lineage>
</organism>
<dbReference type="EC" id="4.2.3.-" evidence="2"/>
<keyword evidence="2" id="KW-0460">Magnesium</keyword>
<dbReference type="InterPro" id="IPR034686">
    <property type="entry name" value="Terpene_cyclase-like_2"/>
</dbReference>
<name>A0ABP1PSG2_9HEXA</name>
<dbReference type="PANTHER" id="PTHR35201">
    <property type="entry name" value="TERPENE SYNTHASE"/>
    <property type="match status" value="1"/>
</dbReference>
<dbReference type="PANTHER" id="PTHR35201:SF4">
    <property type="entry name" value="BETA-PINACENE SYNTHASE-RELATED"/>
    <property type="match status" value="1"/>
</dbReference>
<gene>
    <name evidence="3" type="ORF">ODALV1_LOCUS3232</name>
</gene>
<keyword evidence="2" id="KW-0456">Lyase</keyword>
<keyword evidence="2" id="KW-0479">Metal-binding</keyword>
<accession>A0ABP1PSG2</accession>
<dbReference type="Proteomes" id="UP001642540">
    <property type="component" value="Unassembled WGS sequence"/>
</dbReference>
<protein>
    <recommendedName>
        <fullName evidence="2">Terpene synthase</fullName>
        <ecNumber evidence="2">4.2.3.-</ecNumber>
    </recommendedName>
</protein>
<evidence type="ECO:0000313" key="4">
    <source>
        <dbReference type="Proteomes" id="UP001642540"/>
    </source>
</evidence>
<dbReference type="SUPFAM" id="SSF48576">
    <property type="entry name" value="Terpenoid synthases"/>
    <property type="match status" value="1"/>
</dbReference>
<reference evidence="3 4" key="1">
    <citation type="submission" date="2024-08" db="EMBL/GenBank/DDBJ databases">
        <authorList>
            <person name="Cucini C."/>
            <person name="Frati F."/>
        </authorList>
    </citation>
    <scope>NUCLEOTIDE SEQUENCE [LARGE SCALE GENOMIC DNA]</scope>
</reference>
<evidence type="ECO:0000256" key="2">
    <source>
        <dbReference type="RuleBase" id="RU366034"/>
    </source>
</evidence>
<dbReference type="Pfam" id="PF19086">
    <property type="entry name" value="Terpene_syn_C_2"/>
    <property type="match status" value="1"/>
</dbReference>
<dbReference type="Gene3D" id="1.10.600.10">
    <property type="entry name" value="Farnesyl Diphosphate Synthase"/>
    <property type="match status" value="1"/>
</dbReference>
<evidence type="ECO:0000256" key="1">
    <source>
        <dbReference type="ARBA" id="ARBA00006333"/>
    </source>
</evidence>